<proteinExistence type="predicted"/>
<accession>F6D2A8</accession>
<reference evidence="1 2" key="1">
    <citation type="journal article" date="2014" name="Int. J. Syst. Evol. Microbiol.">
        <title>Methanobacterium paludis sp. nov. and a novel strain of Methanobacterium lacus isolated from northern peatlands.</title>
        <authorList>
            <person name="Cadillo-Quiroz H."/>
            <person name="Brauer S.L."/>
            <person name="Goodson N."/>
            <person name="Yavitt J.B."/>
            <person name="Zinder S.H."/>
        </authorList>
    </citation>
    <scope>NUCLEOTIDE SEQUENCE [LARGE SCALE GENOMIC DNA]</scope>
    <source>
        <strain evidence="2">DSM 25820 / JCM 18151 / SWAN1</strain>
    </source>
</reference>
<evidence type="ECO:0000313" key="2">
    <source>
        <dbReference type="Proteomes" id="UP000009231"/>
    </source>
</evidence>
<dbReference type="Proteomes" id="UP000009231">
    <property type="component" value="Chromosome"/>
</dbReference>
<name>F6D2A8_METPW</name>
<dbReference type="RefSeq" id="WP_013826124.1">
    <property type="nucleotide sequence ID" value="NC_015574.1"/>
</dbReference>
<dbReference type="eggNOG" id="arCOG10865">
    <property type="taxonomic scope" value="Archaea"/>
</dbReference>
<sequence>MILPVSSASTAYNVGIQDKYVKATALCSCGEHSYTYHIGIFENYCPFCHHYECLEWNPKGTAEGEWTCGHCDSDFCAVDGRCKSGGSGVYLSYYEVPKPVVANNATSAEIAPVQKSHGELMFDRISQYKDVNLLGMSL</sequence>
<dbReference type="STRING" id="868131.MSWAN_1614"/>
<dbReference type="EMBL" id="CP002772">
    <property type="protein sequence ID" value="AEG18625.1"/>
    <property type="molecule type" value="Genomic_DNA"/>
</dbReference>
<dbReference type="AlphaFoldDB" id="F6D2A8"/>
<keyword evidence="2" id="KW-1185">Reference proteome</keyword>
<evidence type="ECO:0000313" key="1">
    <source>
        <dbReference type="EMBL" id="AEG18625.1"/>
    </source>
</evidence>
<organism evidence="1 2">
    <name type="scientific">Methanobacterium paludis (strain DSM 25820 / JCM 18151 / SWAN1)</name>
    <dbReference type="NCBI Taxonomy" id="868131"/>
    <lineage>
        <taxon>Archaea</taxon>
        <taxon>Methanobacteriati</taxon>
        <taxon>Methanobacteriota</taxon>
        <taxon>Methanomada group</taxon>
        <taxon>Methanobacteria</taxon>
        <taxon>Methanobacteriales</taxon>
        <taxon>Methanobacteriaceae</taxon>
        <taxon>Methanobacterium</taxon>
    </lineage>
</organism>
<dbReference type="KEGG" id="mew:MSWAN_1614"/>
<protein>
    <submittedName>
        <fullName evidence="1">Uncharacterized protein</fullName>
    </submittedName>
</protein>
<dbReference type="GeneID" id="25394796"/>
<gene>
    <name evidence="1" type="ordered locus">MSWAN_1614</name>
</gene>
<dbReference type="HOGENOM" id="CLU_1987654_0_0_2"/>